<dbReference type="Pfam" id="PF02129">
    <property type="entry name" value="Peptidase_S15"/>
    <property type="match status" value="1"/>
</dbReference>
<dbReference type="AlphaFoldDB" id="A0A7W6NBF5"/>
<evidence type="ECO:0000313" key="3">
    <source>
        <dbReference type="EMBL" id="MBB4051913.1"/>
    </source>
</evidence>
<keyword evidence="1" id="KW-0378">Hydrolase</keyword>
<dbReference type="Gene3D" id="3.40.50.1820">
    <property type="entry name" value="alpha/beta hydrolase"/>
    <property type="match status" value="1"/>
</dbReference>
<evidence type="ECO:0000313" key="4">
    <source>
        <dbReference type="Proteomes" id="UP000547011"/>
    </source>
</evidence>
<dbReference type="GO" id="GO:0008239">
    <property type="term" value="F:dipeptidyl-peptidase activity"/>
    <property type="evidence" value="ECO:0007669"/>
    <property type="project" value="InterPro"/>
</dbReference>
<feature type="domain" description="Xaa-Pro dipeptidyl-peptidase C-terminal" evidence="2">
    <location>
        <begin position="304"/>
        <end position="528"/>
    </location>
</feature>
<dbReference type="SMART" id="SM00939">
    <property type="entry name" value="PepX_C"/>
    <property type="match status" value="1"/>
</dbReference>
<dbReference type="SUPFAM" id="SSF53474">
    <property type="entry name" value="alpha/beta-Hydrolases"/>
    <property type="match status" value="1"/>
</dbReference>
<dbReference type="InterPro" id="IPR008979">
    <property type="entry name" value="Galactose-bd-like_sf"/>
</dbReference>
<protein>
    <recommendedName>
        <fullName evidence="2">Xaa-Pro dipeptidyl-peptidase C-terminal domain-containing protein</fullName>
    </recommendedName>
</protein>
<name>A0A7W6NBF5_9HYPH</name>
<organism evidence="3 4">
    <name type="scientific">Devosia subaequoris</name>
    <dbReference type="NCBI Taxonomy" id="395930"/>
    <lineage>
        <taxon>Bacteria</taxon>
        <taxon>Pseudomonadati</taxon>
        <taxon>Pseudomonadota</taxon>
        <taxon>Alphaproteobacteria</taxon>
        <taxon>Hyphomicrobiales</taxon>
        <taxon>Devosiaceae</taxon>
        <taxon>Devosia</taxon>
    </lineage>
</organism>
<gene>
    <name evidence="3" type="ORF">GGR20_001555</name>
</gene>
<dbReference type="Gene3D" id="2.60.120.260">
    <property type="entry name" value="Galactose-binding domain-like"/>
    <property type="match status" value="1"/>
</dbReference>
<evidence type="ECO:0000256" key="1">
    <source>
        <dbReference type="ARBA" id="ARBA00022801"/>
    </source>
</evidence>
<comment type="caution">
    <text evidence="3">The sequence shown here is derived from an EMBL/GenBank/DDBJ whole genome shotgun (WGS) entry which is preliminary data.</text>
</comment>
<dbReference type="InterPro" id="IPR029058">
    <property type="entry name" value="AB_hydrolase_fold"/>
</dbReference>
<evidence type="ECO:0000259" key="2">
    <source>
        <dbReference type="SMART" id="SM00939"/>
    </source>
</evidence>
<keyword evidence="4" id="KW-1185">Reference proteome</keyword>
<dbReference type="InterPro" id="IPR013736">
    <property type="entry name" value="Xaa-Pro_dipept_C"/>
</dbReference>
<accession>A0A7W6NBF5</accession>
<dbReference type="EMBL" id="JACIEW010000003">
    <property type="protein sequence ID" value="MBB4051913.1"/>
    <property type="molecule type" value="Genomic_DNA"/>
</dbReference>
<dbReference type="RefSeq" id="WP_183310648.1">
    <property type="nucleotide sequence ID" value="NZ_JACIEW010000003.1"/>
</dbReference>
<dbReference type="Gene3D" id="1.10.3020.10">
    <property type="entry name" value="alpha-amino acid ester hydrolase ( Helical cap domain)"/>
    <property type="match status" value="1"/>
</dbReference>
<sequence>MGLSSLYLAWVEDLPPRLNGVRKRRGLSLAMDDGVILKTDHYAPDTPGPHPTILMRLPYGRQGFGGIAEAYAERGFHVVIQACRGTEKSGGEFDPFANERADGLATLNWIKQQDWFDGRIGLTGPSYLGYAQWAISDALPPTAAMATKVTTADFRPVVFPSGAFHLNLWLSWVQVIEGLRNSPLATAARMFSGDIERRTEKAAAVLPLIEADKIAVRHKVTFWRYWFDHAIGNDAFWTELDHRHRLTEQTPPVHFISGWYDFMLDPLLADYQKLVSLGHRPFLTIGTWFHVAEELQRDNLRETLTWMRAWLMGDKSGLRQRPVRMHISGLDEWFEFDAYPPGPSQPSNWYVSAEGKLTQTDDRATGMDRYRYDPEDPTPNLGGAIFAFTGAGAVNNETLEARSDVLSYTSRVLTSALTIIGQCTVTLEGRASLPDVDVFVRLNDVDPNGVSRNICDGFVRVTPNTPRQSNGCWRLTVPLHATAHSFRAGHRLRLLVASGAHPRYARNLGTDEPINSATIMVANDIEIVRSSISITLPGYDVG</sequence>
<proteinExistence type="predicted"/>
<dbReference type="InterPro" id="IPR005674">
    <property type="entry name" value="CocE/Ser_esterase"/>
</dbReference>
<dbReference type="Pfam" id="PF08530">
    <property type="entry name" value="PepX_C"/>
    <property type="match status" value="1"/>
</dbReference>
<dbReference type="NCBIfam" id="TIGR00976">
    <property type="entry name" value="CocE_NonD"/>
    <property type="match status" value="1"/>
</dbReference>
<dbReference type="Proteomes" id="UP000547011">
    <property type="component" value="Unassembled WGS sequence"/>
</dbReference>
<reference evidence="3 4" key="1">
    <citation type="submission" date="2020-08" db="EMBL/GenBank/DDBJ databases">
        <title>Genomic Encyclopedia of Type Strains, Phase IV (KMG-IV): sequencing the most valuable type-strain genomes for metagenomic binning, comparative biology and taxonomic classification.</title>
        <authorList>
            <person name="Goeker M."/>
        </authorList>
    </citation>
    <scope>NUCLEOTIDE SEQUENCE [LARGE SCALE GENOMIC DNA]</scope>
    <source>
        <strain evidence="3 4">DSM 23447</strain>
    </source>
</reference>
<dbReference type="InterPro" id="IPR000383">
    <property type="entry name" value="Xaa-Pro-like_dom"/>
</dbReference>
<dbReference type="SUPFAM" id="SSF49785">
    <property type="entry name" value="Galactose-binding domain-like"/>
    <property type="match status" value="1"/>
</dbReference>